<dbReference type="AlphaFoldDB" id="A0A4Y7SLT3"/>
<reference evidence="2 3" key="1">
    <citation type="journal article" date="2019" name="Nat. Ecol. Evol.">
        <title>Megaphylogeny resolves global patterns of mushroom evolution.</title>
        <authorList>
            <person name="Varga T."/>
            <person name="Krizsan K."/>
            <person name="Foldi C."/>
            <person name="Dima B."/>
            <person name="Sanchez-Garcia M."/>
            <person name="Sanchez-Ramirez S."/>
            <person name="Szollosi G.J."/>
            <person name="Szarkandi J.G."/>
            <person name="Papp V."/>
            <person name="Albert L."/>
            <person name="Andreopoulos W."/>
            <person name="Angelini C."/>
            <person name="Antonin V."/>
            <person name="Barry K.W."/>
            <person name="Bougher N.L."/>
            <person name="Buchanan P."/>
            <person name="Buyck B."/>
            <person name="Bense V."/>
            <person name="Catcheside P."/>
            <person name="Chovatia M."/>
            <person name="Cooper J."/>
            <person name="Damon W."/>
            <person name="Desjardin D."/>
            <person name="Finy P."/>
            <person name="Geml J."/>
            <person name="Haridas S."/>
            <person name="Hughes K."/>
            <person name="Justo A."/>
            <person name="Karasinski D."/>
            <person name="Kautmanova I."/>
            <person name="Kiss B."/>
            <person name="Kocsube S."/>
            <person name="Kotiranta H."/>
            <person name="LaButti K.M."/>
            <person name="Lechner B.E."/>
            <person name="Liimatainen K."/>
            <person name="Lipzen A."/>
            <person name="Lukacs Z."/>
            <person name="Mihaltcheva S."/>
            <person name="Morgado L.N."/>
            <person name="Niskanen T."/>
            <person name="Noordeloos M.E."/>
            <person name="Ohm R.A."/>
            <person name="Ortiz-Santana B."/>
            <person name="Ovrebo C."/>
            <person name="Racz N."/>
            <person name="Riley R."/>
            <person name="Savchenko A."/>
            <person name="Shiryaev A."/>
            <person name="Soop K."/>
            <person name="Spirin V."/>
            <person name="Szebenyi C."/>
            <person name="Tomsovsky M."/>
            <person name="Tulloss R.E."/>
            <person name="Uehling J."/>
            <person name="Grigoriev I.V."/>
            <person name="Vagvolgyi C."/>
            <person name="Papp T."/>
            <person name="Martin F.M."/>
            <person name="Miettinen O."/>
            <person name="Hibbett D.S."/>
            <person name="Nagy L.G."/>
        </authorList>
    </citation>
    <scope>NUCLEOTIDE SEQUENCE [LARGE SCALE GENOMIC DNA]</scope>
    <source>
        <strain evidence="2 3">FP101781</strain>
    </source>
</reference>
<sequence>MKQQSGSYHLLWTVYRWTKKRVFFDYETERKIPEDEFRRKYRVVLHLIDVLSGLIVAFSEDLGTLQRSSFPKLAQTMGTSASRGRGDDISGLKSKGINYAVKAHQSWYTANPWATRMDPVGRKEVVRGPRDPLALYLLLPPPVTEDVRNDSENGWKEFSNQVIGGKIKITGIELPRVLYHNLNYDPDDLQQGLLLSELLIMVWKHLFLAPASAVERDPKPAPSTGAASRHGMTSVTPNLIAYAALLLFWTLSDLTNWKRPEHFAAEAYWEVIVSMFIGDVHGDGEDVDEEWTKTTLDAWNAACFGDVDEEADYEEPIVPSTWELVRKQRRAAREARAKEAQASASQTQSSASSRSSSPGPTSTGASSSTLTDGDDDAEQLANHYIEFIRCVPHICVRVEPE</sequence>
<keyword evidence="3" id="KW-1185">Reference proteome</keyword>
<evidence type="ECO:0000313" key="2">
    <source>
        <dbReference type="EMBL" id="TEB22219.1"/>
    </source>
</evidence>
<dbReference type="InterPro" id="IPR046521">
    <property type="entry name" value="DUF6698"/>
</dbReference>
<proteinExistence type="predicted"/>
<dbReference type="EMBL" id="QPFP01000095">
    <property type="protein sequence ID" value="TEB22219.1"/>
    <property type="molecule type" value="Genomic_DNA"/>
</dbReference>
<accession>A0A4Y7SLT3</accession>
<protein>
    <recommendedName>
        <fullName evidence="4">Fungal-type protein kinase domain-containing protein</fullName>
    </recommendedName>
</protein>
<name>A0A4Y7SLT3_COPMI</name>
<dbReference type="Pfam" id="PF20414">
    <property type="entry name" value="DUF6698"/>
    <property type="match status" value="1"/>
</dbReference>
<feature type="compositionally biased region" description="Low complexity" evidence="1">
    <location>
        <begin position="340"/>
        <end position="369"/>
    </location>
</feature>
<dbReference type="OrthoDB" id="3220614at2759"/>
<evidence type="ECO:0008006" key="4">
    <source>
        <dbReference type="Google" id="ProtNLM"/>
    </source>
</evidence>
<evidence type="ECO:0000256" key="1">
    <source>
        <dbReference type="SAM" id="MobiDB-lite"/>
    </source>
</evidence>
<gene>
    <name evidence="2" type="ORF">FA13DRAFT_1921038</name>
</gene>
<evidence type="ECO:0000313" key="3">
    <source>
        <dbReference type="Proteomes" id="UP000298030"/>
    </source>
</evidence>
<dbReference type="Proteomes" id="UP000298030">
    <property type="component" value="Unassembled WGS sequence"/>
</dbReference>
<comment type="caution">
    <text evidence="2">The sequence shown here is derived from an EMBL/GenBank/DDBJ whole genome shotgun (WGS) entry which is preliminary data.</text>
</comment>
<feature type="region of interest" description="Disordered" evidence="1">
    <location>
        <begin position="333"/>
        <end position="375"/>
    </location>
</feature>
<organism evidence="2 3">
    <name type="scientific">Coprinellus micaceus</name>
    <name type="common">Glistening ink-cap mushroom</name>
    <name type="synonym">Coprinus micaceus</name>
    <dbReference type="NCBI Taxonomy" id="71717"/>
    <lineage>
        <taxon>Eukaryota</taxon>
        <taxon>Fungi</taxon>
        <taxon>Dikarya</taxon>
        <taxon>Basidiomycota</taxon>
        <taxon>Agaricomycotina</taxon>
        <taxon>Agaricomycetes</taxon>
        <taxon>Agaricomycetidae</taxon>
        <taxon>Agaricales</taxon>
        <taxon>Agaricineae</taxon>
        <taxon>Psathyrellaceae</taxon>
        <taxon>Coprinellus</taxon>
    </lineage>
</organism>